<dbReference type="EMBL" id="JAHRIO010021879">
    <property type="protein sequence ID" value="MEQ2165747.1"/>
    <property type="molecule type" value="Genomic_DNA"/>
</dbReference>
<sequence>LVAINILQEIGNNDLVERLKRFSEEPKGLGEKEAELEKLHEFAVDMTLDPDTAHPDLVLSSDGKQVYDTNETKDLPVTSKRFDKCASVLGKEAFSSGKLYFEVQVEGKTDWTIGVASESINRKGEIKLSPDNGFWTIWLRNKVYEALASPTVVLPLKSRLQRVGVFVDYDKELVSFYNVDTADLIYSYKKCCFKKKLLLYLNTSSNNNGQNSAPMIITPVVHKINKAELRSVKEFAVEVTVDPDTAHPELILSEDGKRVHHGDEKKDIPDNPQRFNDCVNVLGKQGFAHKRFYFEVQVKGKTDWTLGVATESIDRKGEITLQPESGFWTIYLRNGEEYEAFDKPIVRLPIRSNPQRVGVFVDYDGGLVSFYNVDTADLLYSFTGCCFAERLLPFFSPCTNVGGTNSAPLIITPVSFFD</sequence>
<evidence type="ECO:0000259" key="1">
    <source>
        <dbReference type="PROSITE" id="PS50188"/>
    </source>
</evidence>
<dbReference type="Pfam" id="PF00622">
    <property type="entry name" value="SPRY"/>
    <property type="match status" value="2"/>
</dbReference>
<dbReference type="PROSITE" id="PS50188">
    <property type="entry name" value="B302_SPRY"/>
    <property type="match status" value="2"/>
</dbReference>
<dbReference type="SMART" id="SM00449">
    <property type="entry name" value="SPRY"/>
    <property type="match status" value="2"/>
</dbReference>
<dbReference type="Pfam" id="PF13765">
    <property type="entry name" value="PRY"/>
    <property type="match status" value="2"/>
</dbReference>
<dbReference type="PRINTS" id="PR01407">
    <property type="entry name" value="BUTYPHLNCDUF"/>
</dbReference>
<dbReference type="PANTHER" id="PTHR24103">
    <property type="entry name" value="E3 UBIQUITIN-PROTEIN LIGASE TRIM"/>
    <property type="match status" value="1"/>
</dbReference>
<feature type="domain" description="B30.2/SPRY" evidence="1">
    <location>
        <begin position="219"/>
        <end position="416"/>
    </location>
</feature>
<comment type="caution">
    <text evidence="2">The sequence shown here is derived from an EMBL/GenBank/DDBJ whole genome shotgun (WGS) entry which is preliminary data.</text>
</comment>
<dbReference type="InterPro" id="IPR013320">
    <property type="entry name" value="ConA-like_dom_sf"/>
</dbReference>
<dbReference type="SUPFAM" id="SSF49899">
    <property type="entry name" value="Concanavalin A-like lectins/glucanases"/>
    <property type="match status" value="2"/>
</dbReference>
<dbReference type="CDD" id="cd13733">
    <property type="entry name" value="SPRY_PRY_C-I_1"/>
    <property type="match status" value="2"/>
</dbReference>
<keyword evidence="3" id="KW-1185">Reference proteome</keyword>
<accession>A0ABV0N695</accession>
<dbReference type="InterPro" id="IPR006574">
    <property type="entry name" value="PRY"/>
</dbReference>
<reference evidence="2 3" key="1">
    <citation type="submission" date="2021-06" db="EMBL/GenBank/DDBJ databases">
        <authorList>
            <person name="Palmer J.M."/>
        </authorList>
    </citation>
    <scope>NUCLEOTIDE SEQUENCE [LARGE SCALE GENOMIC DNA]</scope>
    <source>
        <strain evidence="2 3">GA_2019</strain>
        <tissue evidence="2">Muscle</tissue>
    </source>
</reference>
<dbReference type="InterPro" id="IPR003879">
    <property type="entry name" value="Butyrophylin_SPRY"/>
</dbReference>
<protein>
    <recommendedName>
        <fullName evidence="1">B30.2/SPRY domain-containing protein</fullName>
    </recommendedName>
</protein>
<dbReference type="InterPro" id="IPR050143">
    <property type="entry name" value="TRIM/RBCC"/>
</dbReference>
<organism evidence="2 3">
    <name type="scientific">Goodea atripinnis</name>
    <dbReference type="NCBI Taxonomy" id="208336"/>
    <lineage>
        <taxon>Eukaryota</taxon>
        <taxon>Metazoa</taxon>
        <taxon>Chordata</taxon>
        <taxon>Craniata</taxon>
        <taxon>Vertebrata</taxon>
        <taxon>Euteleostomi</taxon>
        <taxon>Actinopterygii</taxon>
        <taxon>Neopterygii</taxon>
        <taxon>Teleostei</taxon>
        <taxon>Neoteleostei</taxon>
        <taxon>Acanthomorphata</taxon>
        <taxon>Ovalentaria</taxon>
        <taxon>Atherinomorphae</taxon>
        <taxon>Cyprinodontiformes</taxon>
        <taxon>Goodeidae</taxon>
        <taxon>Goodea</taxon>
    </lineage>
</organism>
<evidence type="ECO:0000313" key="2">
    <source>
        <dbReference type="EMBL" id="MEQ2165747.1"/>
    </source>
</evidence>
<gene>
    <name evidence="2" type="ORF">GOODEAATRI_020349</name>
</gene>
<evidence type="ECO:0000313" key="3">
    <source>
        <dbReference type="Proteomes" id="UP001476798"/>
    </source>
</evidence>
<name>A0ABV0N695_9TELE</name>
<dbReference type="Gene3D" id="2.60.120.920">
    <property type="match status" value="2"/>
</dbReference>
<dbReference type="InterPro" id="IPR043136">
    <property type="entry name" value="B30.2/SPRY_sf"/>
</dbReference>
<feature type="domain" description="B30.2/SPRY" evidence="1">
    <location>
        <begin position="26"/>
        <end position="220"/>
    </location>
</feature>
<dbReference type="InterPro" id="IPR001870">
    <property type="entry name" value="B30.2/SPRY"/>
</dbReference>
<feature type="non-terminal residue" evidence="2">
    <location>
        <position position="1"/>
    </location>
</feature>
<dbReference type="SMART" id="SM00589">
    <property type="entry name" value="PRY"/>
    <property type="match status" value="2"/>
</dbReference>
<dbReference type="InterPro" id="IPR003877">
    <property type="entry name" value="SPRY_dom"/>
</dbReference>
<dbReference type="Proteomes" id="UP001476798">
    <property type="component" value="Unassembled WGS sequence"/>
</dbReference>
<proteinExistence type="predicted"/>